<protein>
    <submittedName>
        <fullName evidence="9">Rhomboid family protein</fullName>
    </submittedName>
</protein>
<evidence type="ECO:0000256" key="5">
    <source>
        <dbReference type="ARBA" id="ARBA00022989"/>
    </source>
</evidence>
<comment type="similarity">
    <text evidence="2">Belongs to the peptidase S54 family.</text>
</comment>
<comment type="subcellular location">
    <subcellularLocation>
        <location evidence="1">Membrane</location>
        <topology evidence="1">Multi-pass membrane protein</topology>
    </subcellularLocation>
</comment>
<evidence type="ECO:0000313" key="9">
    <source>
        <dbReference type="EMBL" id="RXG15461.1"/>
    </source>
</evidence>
<feature type="transmembrane region" description="Helical" evidence="7">
    <location>
        <begin position="6"/>
        <end position="24"/>
    </location>
</feature>
<accession>A0A4Q0NUR7</accession>
<dbReference type="AlphaFoldDB" id="A0A4Q0NUR7"/>
<comment type="caution">
    <text evidence="9">The sequence shown here is derived from an EMBL/GenBank/DDBJ whole genome shotgun (WGS) entry which is preliminary data.</text>
</comment>
<dbReference type="Proteomes" id="UP000289821">
    <property type="component" value="Unassembled WGS sequence"/>
</dbReference>
<dbReference type="Pfam" id="PF01694">
    <property type="entry name" value="Rhomboid"/>
    <property type="match status" value="1"/>
</dbReference>
<feature type="domain" description="Peptidase S54 rhomboid" evidence="8">
    <location>
        <begin position="42"/>
        <end position="186"/>
    </location>
</feature>
<keyword evidence="6 7" id="KW-0472">Membrane</keyword>
<dbReference type="InterPro" id="IPR050925">
    <property type="entry name" value="Rhomboid_protease_S54"/>
</dbReference>
<reference evidence="9 10" key="1">
    <citation type="submission" date="2018-07" db="EMBL/GenBank/DDBJ databases">
        <title>Leeuwenhoekiella genomics.</title>
        <authorList>
            <person name="Tahon G."/>
            <person name="Willems A."/>
        </authorList>
    </citation>
    <scope>NUCLEOTIDE SEQUENCE [LARGE SCALE GENOMIC DNA]</scope>
    <source>
        <strain evidence="9 10">R-50232</strain>
    </source>
</reference>
<feature type="transmembrane region" description="Helical" evidence="7">
    <location>
        <begin position="192"/>
        <end position="210"/>
    </location>
</feature>
<keyword evidence="4" id="KW-0378">Hydrolase</keyword>
<evidence type="ECO:0000259" key="8">
    <source>
        <dbReference type="Pfam" id="PF01694"/>
    </source>
</evidence>
<keyword evidence="5 7" id="KW-1133">Transmembrane helix</keyword>
<organism evidence="9 10">
    <name type="scientific">Leeuwenhoekiella aestuarii</name>
    <dbReference type="NCBI Taxonomy" id="2249426"/>
    <lineage>
        <taxon>Bacteria</taxon>
        <taxon>Pseudomonadati</taxon>
        <taxon>Bacteroidota</taxon>
        <taxon>Flavobacteriia</taxon>
        <taxon>Flavobacteriales</taxon>
        <taxon>Flavobacteriaceae</taxon>
        <taxon>Leeuwenhoekiella</taxon>
    </lineage>
</organism>
<feature type="transmembrane region" description="Helical" evidence="7">
    <location>
        <begin position="166"/>
        <end position="186"/>
    </location>
</feature>
<gene>
    <name evidence="9" type="ORF">DSM04_103350</name>
</gene>
<dbReference type="PANTHER" id="PTHR43731:SF14">
    <property type="entry name" value="PRESENILIN-ASSOCIATED RHOMBOID-LIKE PROTEIN, MITOCHONDRIAL"/>
    <property type="match status" value="1"/>
</dbReference>
<evidence type="ECO:0000256" key="6">
    <source>
        <dbReference type="ARBA" id="ARBA00023136"/>
    </source>
</evidence>
<keyword evidence="3 7" id="KW-0812">Transmembrane</keyword>
<evidence type="ECO:0000256" key="7">
    <source>
        <dbReference type="SAM" id="Phobius"/>
    </source>
</evidence>
<dbReference type="RefSeq" id="WP_128761035.1">
    <property type="nucleotide sequence ID" value="NZ_QOVI01000003.1"/>
</dbReference>
<keyword evidence="10" id="KW-1185">Reference proteome</keyword>
<dbReference type="GO" id="GO:0004252">
    <property type="term" value="F:serine-type endopeptidase activity"/>
    <property type="evidence" value="ECO:0007669"/>
    <property type="project" value="InterPro"/>
</dbReference>
<evidence type="ECO:0000256" key="2">
    <source>
        <dbReference type="ARBA" id="ARBA00009045"/>
    </source>
</evidence>
<dbReference type="GO" id="GO:0016020">
    <property type="term" value="C:membrane"/>
    <property type="evidence" value="ECO:0007669"/>
    <property type="project" value="UniProtKB-SubCell"/>
</dbReference>
<evidence type="ECO:0000313" key="10">
    <source>
        <dbReference type="Proteomes" id="UP000289821"/>
    </source>
</evidence>
<evidence type="ECO:0000256" key="4">
    <source>
        <dbReference type="ARBA" id="ARBA00022801"/>
    </source>
</evidence>
<dbReference type="Gene3D" id="1.20.1540.10">
    <property type="entry name" value="Rhomboid-like"/>
    <property type="match status" value="1"/>
</dbReference>
<name>A0A4Q0NUR7_9FLAO</name>
<feature type="transmembrane region" description="Helical" evidence="7">
    <location>
        <begin position="45"/>
        <end position="71"/>
    </location>
</feature>
<feature type="transmembrane region" description="Helical" evidence="7">
    <location>
        <begin position="133"/>
        <end position="154"/>
    </location>
</feature>
<sequence length="216" mass="23890">MGDLNLITVVVIGINVLISMKGFNDYSFFEKYKFNTGAVRRGEQIRILSSGFLHVSTSHLFFNMLTLYFFAPIVINLLGNWEFVIIYLGSLILGNLLSYYFHKDEYHYTAVGASGAVSGILYSAILLNPDMSLYMILIPVPIPAYIFGIGYLLYSIYGMRANNDNIGHDAHFGGAVGGYVITLLMAPILLQINTLMVGLLAIPIVILFVLSKTGKL</sequence>
<evidence type="ECO:0000256" key="3">
    <source>
        <dbReference type="ARBA" id="ARBA00022692"/>
    </source>
</evidence>
<dbReference type="SUPFAM" id="SSF144091">
    <property type="entry name" value="Rhomboid-like"/>
    <property type="match status" value="1"/>
</dbReference>
<proteinExistence type="inferred from homology"/>
<dbReference type="OrthoDB" id="9813074at2"/>
<feature type="transmembrane region" description="Helical" evidence="7">
    <location>
        <begin position="108"/>
        <end position="127"/>
    </location>
</feature>
<evidence type="ECO:0000256" key="1">
    <source>
        <dbReference type="ARBA" id="ARBA00004141"/>
    </source>
</evidence>
<dbReference type="PANTHER" id="PTHR43731">
    <property type="entry name" value="RHOMBOID PROTEASE"/>
    <property type="match status" value="1"/>
</dbReference>
<dbReference type="EMBL" id="QOVI01000003">
    <property type="protein sequence ID" value="RXG15461.1"/>
    <property type="molecule type" value="Genomic_DNA"/>
</dbReference>
<dbReference type="InterPro" id="IPR022764">
    <property type="entry name" value="Peptidase_S54_rhomboid_dom"/>
</dbReference>
<feature type="transmembrane region" description="Helical" evidence="7">
    <location>
        <begin position="83"/>
        <end position="101"/>
    </location>
</feature>
<dbReference type="InterPro" id="IPR035952">
    <property type="entry name" value="Rhomboid-like_sf"/>
</dbReference>